<reference evidence="1" key="2">
    <citation type="submission" date="2015-06" db="UniProtKB">
        <authorList>
            <consortium name="EnsemblProtists"/>
        </authorList>
    </citation>
    <scope>IDENTIFICATION</scope>
    <source>
        <strain evidence="1">Emoy2</strain>
    </source>
</reference>
<accession>M4BU47</accession>
<organism evidence="1 2">
    <name type="scientific">Hyaloperonospora arabidopsidis (strain Emoy2)</name>
    <name type="common">Downy mildew agent</name>
    <name type="synonym">Peronospora arabidopsidis</name>
    <dbReference type="NCBI Taxonomy" id="559515"/>
    <lineage>
        <taxon>Eukaryota</taxon>
        <taxon>Sar</taxon>
        <taxon>Stramenopiles</taxon>
        <taxon>Oomycota</taxon>
        <taxon>Peronosporomycetes</taxon>
        <taxon>Peronosporales</taxon>
        <taxon>Peronosporaceae</taxon>
        <taxon>Hyaloperonospora</taxon>
    </lineage>
</organism>
<dbReference type="HOGENOM" id="CLU_2054191_0_0_1"/>
<dbReference type="InParanoid" id="M4BU47"/>
<proteinExistence type="predicted"/>
<protein>
    <submittedName>
        <fullName evidence="1">Uncharacterized protein</fullName>
    </submittedName>
</protein>
<dbReference type="EnsemblProtists" id="HpaT810034">
    <property type="protein sequence ID" value="HpaP810034"/>
    <property type="gene ID" value="HpaG810034"/>
</dbReference>
<reference evidence="2" key="1">
    <citation type="journal article" date="2010" name="Science">
        <title>Signatures of adaptation to obligate biotrophy in the Hyaloperonospora arabidopsidis genome.</title>
        <authorList>
            <person name="Baxter L."/>
            <person name="Tripathy S."/>
            <person name="Ishaque N."/>
            <person name="Boot N."/>
            <person name="Cabral A."/>
            <person name="Kemen E."/>
            <person name="Thines M."/>
            <person name="Ah-Fong A."/>
            <person name="Anderson R."/>
            <person name="Badejoko W."/>
            <person name="Bittner-Eddy P."/>
            <person name="Boore J.L."/>
            <person name="Chibucos M.C."/>
            <person name="Coates M."/>
            <person name="Dehal P."/>
            <person name="Delehaunty K."/>
            <person name="Dong S."/>
            <person name="Downton P."/>
            <person name="Dumas B."/>
            <person name="Fabro G."/>
            <person name="Fronick C."/>
            <person name="Fuerstenberg S.I."/>
            <person name="Fulton L."/>
            <person name="Gaulin E."/>
            <person name="Govers F."/>
            <person name="Hughes L."/>
            <person name="Humphray S."/>
            <person name="Jiang R.H."/>
            <person name="Judelson H."/>
            <person name="Kamoun S."/>
            <person name="Kyung K."/>
            <person name="Meijer H."/>
            <person name="Minx P."/>
            <person name="Morris P."/>
            <person name="Nelson J."/>
            <person name="Phuntumart V."/>
            <person name="Qutob D."/>
            <person name="Rehmany A."/>
            <person name="Rougon-Cardoso A."/>
            <person name="Ryden P."/>
            <person name="Torto-Alalibo T."/>
            <person name="Studholme D."/>
            <person name="Wang Y."/>
            <person name="Win J."/>
            <person name="Wood J."/>
            <person name="Clifton S.W."/>
            <person name="Rogers J."/>
            <person name="Van den Ackerveken G."/>
            <person name="Jones J.D."/>
            <person name="McDowell J.M."/>
            <person name="Beynon J."/>
            <person name="Tyler B.M."/>
        </authorList>
    </citation>
    <scope>NUCLEOTIDE SEQUENCE [LARGE SCALE GENOMIC DNA]</scope>
    <source>
        <strain evidence="2">Emoy2</strain>
    </source>
</reference>
<dbReference type="Proteomes" id="UP000011713">
    <property type="component" value="Unassembled WGS sequence"/>
</dbReference>
<dbReference type="EMBL" id="JH597910">
    <property type="status" value="NOT_ANNOTATED_CDS"/>
    <property type="molecule type" value="Genomic_DNA"/>
</dbReference>
<dbReference type="VEuPathDB" id="FungiDB:HpaG810034"/>
<sequence>MATPNESSAFPTSSALRRRNWTMAAMSSPPRTPRLAGDIPHAIRCSCADEYESTSVFGREPVCCSHYWVSPPLYQILILAMRTTSLQYLLHMELEVPLLVKQRRWRSVRWLQPMSLWFAR</sequence>
<name>M4BU47_HYAAE</name>
<dbReference type="AlphaFoldDB" id="M4BU47"/>
<evidence type="ECO:0000313" key="2">
    <source>
        <dbReference type="Proteomes" id="UP000011713"/>
    </source>
</evidence>
<keyword evidence="2" id="KW-1185">Reference proteome</keyword>
<evidence type="ECO:0000313" key="1">
    <source>
        <dbReference type="EnsemblProtists" id="HpaP810034"/>
    </source>
</evidence>